<dbReference type="OrthoDB" id="5828995at2"/>
<protein>
    <submittedName>
        <fullName evidence="1">Uncharacterized protein</fullName>
    </submittedName>
</protein>
<accession>U3B3K6</accession>
<dbReference type="eggNOG" id="ENOG502ZMJY">
    <property type="taxonomic scope" value="Bacteria"/>
</dbReference>
<sequence length="121" mass="13776">MFRFIQYRRMAKVIKILSPILLKGYGRRDYFSIGQIQASSQTLSQRQQKFALALFADPQDLAGLEDASLFHRLRKEISHDFFTDADDYTANDVLNVLGSGGWKGGSMNDDMSNRNGMNGRY</sequence>
<dbReference type="RefSeq" id="WP_021713750.1">
    <property type="nucleotide sequence ID" value="NZ_BATM01000022.1"/>
</dbReference>
<name>U3B3K6_9VIBR</name>
<dbReference type="AlphaFoldDB" id="U3B3K6"/>
<dbReference type="Pfam" id="PF20196">
    <property type="entry name" value="DUF6559"/>
    <property type="match status" value="1"/>
</dbReference>
<proteinExistence type="predicted"/>
<evidence type="ECO:0000313" key="2">
    <source>
        <dbReference type="Proteomes" id="UP000016562"/>
    </source>
</evidence>
<dbReference type="InterPro" id="IPR046689">
    <property type="entry name" value="DUF6559"/>
</dbReference>
<evidence type="ECO:0000313" key="1">
    <source>
        <dbReference type="EMBL" id="GAD80042.1"/>
    </source>
</evidence>
<dbReference type="EMBL" id="BATM01000022">
    <property type="protein sequence ID" value="GAD80042.1"/>
    <property type="molecule type" value="Genomic_DNA"/>
</dbReference>
<dbReference type="Proteomes" id="UP000016562">
    <property type="component" value="Unassembled WGS sequence"/>
</dbReference>
<gene>
    <name evidence="1" type="ORF">VEZ01S_22_00500</name>
</gene>
<keyword evidence="2" id="KW-1185">Reference proteome</keyword>
<comment type="caution">
    <text evidence="1">The sequence shown here is derived from an EMBL/GenBank/DDBJ whole genome shotgun (WGS) entry which is preliminary data.</text>
</comment>
<organism evidence="1 2">
    <name type="scientific">Vibrio ezurae NBRC 102218</name>
    <dbReference type="NCBI Taxonomy" id="1219080"/>
    <lineage>
        <taxon>Bacteria</taxon>
        <taxon>Pseudomonadati</taxon>
        <taxon>Pseudomonadota</taxon>
        <taxon>Gammaproteobacteria</taxon>
        <taxon>Vibrionales</taxon>
        <taxon>Vibrionaceae</taxon>
        <taxon>Vibrio</taxon>
    </lineage>
</organism>
<reference evidence="1 2" key="1">
    <citation type="submission" date="2013-09" db="EMBL/GenBank/DDBJ databases">
        <title>Whole genome shotgun sequence of Vibrio ezurae NBRC 102218.</title>
        <authorList>
            <person name="Yoshida I."/>
            <person name="Hosoyama A."/>
            <person name="Numata M."/>
            <person name="Hashimoto M."/>
            <person name="Hosoyama Y."/>
            <person name="Tsuchikane K."/>
            <person name="Noguchi M."/>
            <person name="Hirakata S."/>
            <person name="Ichikawa N."/>
            <person name="Ohji S."/>
            <person name="Yamazoe A."/>
            <person name="Fujita N."/>
        </authorList>
    </citation>
    <scope>NUCLEOTIDE SEQUENCE [LARGE SCALE GENOMIC DNA]</scope>
    <source>
        <strain evidence="1 2">NBRC 102218</strain>
    </source>
</reference>
<dbReference type="STRING" id="1219080.VEZ01S_22_00500"/>